<feature type="transmembrane region" description="Helical" evidence="1">
    <location>
        <begin position="32"/>
        <end position="55"/>
    </location>
</feature>
<keyword evidence="1" id="KW-0472">Membrane</keyword>
<protein>
    <submittedName>
        <fullName evidence="3">WAT1-related protein</fullName>
    </submittedName>
</protein>
<accession>A0A1I7ZVP0</accession>
<dbReference type="AlphaFoldDB" id="A0A1I7ZVP0"/>
<organism evidence="2 3">
    <name type="scientific">Steinernema glaseri</name>
    <dbReference type="NCBI Taxonomy" id="37863"/>
    <lineage>
        <taxon>Eukaryota</taxon>
        <taxon>Metazoa</taxon>
        <taxon>Ecdysozoa</taxon>
        <taxon>Nematoda</taxon>
        <taxon>Chromadorea</taxon>
        <taxon>Rhabditida</taxon>
        <taxon>Tylenchina</taxon>
        <taxon>Panagrolaimomorpha</taxon>
        <taxon>Strongyloidoidea</taxon>
        <taxon>Steinernematidae</taxon>
        <taxon>Steinernema</taxon>
    </lineage>
</organism>
<evidence type="ECO:0000313" key="2">
    <source>
        <dbReference type="Proteomes" id="UP000095287"/>
    </source>
</evidence>
<dbReference type="WBParaSite" id="L893_g3007.t1">
    <property type="protein sequence ID" value="L893_g3007.t1"/>
    <property type="gene ID" value="L893_g3007"/>
</dbReference>
<keyword evidence="1" id="KW-0812">Transmembrane</keyword>
<sequence>MVQLHVQSTAALPKTNKHYSVHHLFASTKLTLYSIAQIVCGIAMNIIGSVMFYNIQDLVSGLSKTRPTDLGFG</sequence>
<reference evidence="3" key="1">
    <citation type="submission" date="2016-11" db="UniProtKB">
        <authorList>
            <consortium name="WormBaseParasite"/>
        </authorList>
    </citation>
    <scope>IDENTIFICATION</scope>
</reference>
<proteinExistence type="predicted"/>
<dbReference type="Proteomes" id="UP000095287">
    <property type="component" value="Unplaced"/>
</dbReference>
<evidence type="ECO:0000313" key="3">
    <source>
        <dbReference type="WBParaSite" id="L893_g3007.t1"/>
    </source>
</evidence>
<evidence type="ECO:0000256" key="1">
    <source>
        <dbReference type="SAM" id="Phobius"/>
    </source>
</evidence>
<name>A0A1I7ZVP0_9BILA</name>
<keyword evidence="2" id="KW-1185">Reference proteome</keyword>
<keyword evidence="1" id="KW-1133">Transmembrane helix</keyword>